<reference evidence="1" key="2">
    <citation type="journal article" date="2015" name="Data Brief">
        <title>Shoot transcriptome of the giant reed, Arundo donax.</title>
        <authorList>
            <person name="Barrero R.A."/>
            <person name="Guerrero F.D."/>
            <person name="Moolhuijzen P."/>
            <person name="Goolsby J.A."/>
            <person name="Tidwell J."/>
            <person name="Bellgard S.E."/>
            <person name="Bellgard M.I."/>
        </authorList>
    </citation>
    <scope>NUCLEOTIDE SEQUENCE</scope>
    <source>
        <tissue evidence="1">Shoot tissue taken approximately 20 cm above the soil surface</tissue>
    </source>
</reference>
<organism evidence="1">
    <name type="scientific">Arundo donax</name>
    <name type="common">Giant reed</name>
    <name type="synonym">Donax arundinaceus</name>
    <dbReference type="NCBI Taxonomy" id="35708"/>
    <lineage>
        <taxon>Eukaryota</taxon>
        <taxon>Viridiplantae</taxon>
        <taxon>Streptophyta</taxon>
        <taxon>Embryophyta</taxon>
        <taxon>Tracheophyta</taxon>
        <taxon>Spermatophyta</taxon>
        <taxon>Magnoliopsida</taxon>
        <taxon>Liliopsida</taxon>
        <taxon>Poales</taxon>
        <taxon>Poaceae</taxon>
        <taxon>PACMAD clade</taxon>
        <taxon>Arundinoideae</taxon>
        <taxon>Arundineae</taxon>
        <taxon>Arundo</taxon>
    </lineage>
</organism>
<reference evidence="1" key="1">
    <citation type="submission" date="2014-09" db="EMBL/GenBank/DDBJ databases">
        <authorList>
            <person name="Magalhaes I.L.F."/>
            <person name="Oliveira U."/>
            <person name="Santos F.R."/>
            <person name="Vidigal T.H.D.A."/>
            <person name="Brescovit A.D."/>
            <person name="Santos A.J."/>
        </authorList>
    </citation>
    <scope>NUCLEOTIDE SEQUENCE</scope>
    <source>
        <tissue evidence="1">Shoot tissue taken approximately 20 cm above the soil surface</tissue>
    </source>
</reference>
<accession>A0A0A8XUR2</accession>
<evidence type="ECO:0000313" key="1">
    <source>
        <dbReference type="EMBL" id="JAD16493.1"/>
    </source>
</evidence>
<proteinExistence type="predicted"/>
<protein>
    <submittedName>
        <fullName evidence="1">Uncharacterized protein</fullName>
    </submittedName>
</protein>
<dbReference type="EMBL" id="GBRH01281402">
    <property type="protein sequence ID" value="JAD16493.1"/>
    <property type="molecule type" value="Transcribed_RNA"/>
</dbReference>
<name>A0A0A8XUR2_ARUDO</name>
<sequence length="13" mass="1345">MAGQDITPKVPST</sequence>